<dbReference type="AlphaFoldDB" id="A0ABD1R4A1"/>
<proteinExistence type="predicted"/>
<name>A0ABD1R4A1_9LAMI</name>
<reference evidence="2" key="1">
    <citation type="submission" date="2024-07" db="EMBL/GenBank/DDBJ databases">
        <title>Two chromosome-level genome assemblies of Korean endemic species Abeliophyllum distichum and Forsythia ovata (Oleaceae).</title>
        <authorList>
            <person name="Jang H."/>
        </authorList>
    </citation>
    <scope>NUCLEOTIDE SEQUENCE [LARGE SCALE GENOMIC DNA]</scope>
</reference>
<evidence type="ECO:0000313" key="1">
    <source>
        <dbReference type="EMBL" id="KAL2483223.1"/>
    </source>
</evidence>
<protein>
    <submittedName>
        <fullName evidence="1">Uncharacterized protein</fullName>
    </submittedName>
</protein>
<gene>
    <name evidence="1" type="ORF">Fot_44667</name>
</gene>
<dbReference type="Proteomes" id="UP001604277">
    <property type="component" value="Unassembled WGS sequence"/>
</dbReference>
<organism evidence="1 2">
    <name type="scientific">Forsythia ovata</name>
    <dbReference type="NCBI Taxonomy" id="205694"/>
    <lineage>
        <taxon>Eukaryota</taxon>
        <taxon>Viridiplantae</taxon>
        <taxon>Streptophyta</taxon>
        <taxon>Embryophyta</taxon>
        <taxon>Tracheophyta</taxon>
        <taxon>Spermatophyta</taxon>
        <taxon>Magnoliopsida</taxon>
        <taxon>eudicotyledons</taxon>
        <taxon>Gunneridae</taxon>
        <taxon>Pentapetalae</taxon>
        <taxon>asterids</taxon>
        <taxon>lamiids</taxon>
        <taxon>Lamiales</taxon>
        <taxon>Oleaceae</taxon>
        <taxon>Forsythieae</taxon>
        <taxon>Forsythia</taxon>
    </lineage>
</organism>
<dbReference type="EMBL" id="JBFOLJ010000013">
    <property type="protein sequence ID" value="KAL2483223.1"/>
    <property type="molecule type" value="Genomic_DNA"/>
</dbReference>
<evidence type="ECO:0000313" key="2">
    <source>
        <dbReference type="Proteomes" id="UP001604277"/>
    </source>
</evidence>
<comment type="caution">
    <text evidence="1">The sequence shown here is derived from an EMBL/GenBank/DDBJ whole genome shotgun (WGS) entry which is preliminary data.</text>
</comment>
<sequence length="170" mass="18725">MVLGKLPPPAAIAVASVHKYWTFAFGKAANDAELSELLKLAEMYTSCSHVLNCELYKVLQMKVDELCSVTRGDEDVEALRAENKDLRGRLAFSEDARARATYDVMKAQTIQKACVDAQKTAESQLKSCQNMIYAKDKELIEVLNELAKAQGILAKLGVPGYAKPRGLTRT</sequence>
<keyword evidence="2" id="KW-1185">Reference proteome</keyword>
<accession>A0ABD1R4A1</accession>